<keyword evidence="1" id="KW-0812">Transmembrane</keyword>
<protein>
    <submittedName>
        <fullName evidence="2">Uncharacterized protein</fullName>
    </submittedName>
</protein>
<keyword evidence="1" id="KW-1133">Transmembrane helix</keyword>
<reference evidence="2" key="1">
    <citation type="submission" date="2014-11" db="EMBL/GenBank/DDBJ databases">
        <authorList>
            <person name="Amaro Gonzalez C."/>
        </authorList>
    </citation>
    <scope>NUCLEOTIDE SEQUENCE</scope>
</reference>
<keyword evidence="1" id="KW-0472">Membrane</keyword>
<organism evidence="2">
    <name type="scientific">Anguilla anguilla</name>
    <name type="common">European freshwater eel</name>
    <name type="synonym">Muraena anguilla</name>
    <dbReference type="NCBI Taxonomy" id="7936"/>
    <lineage>
        <taxon>Eukaryota</taxon>
        <taxon>Metazoa</taxon>
        <taxon>Chordata</taxon>
        <taxon>Craniata</taxon>
        <taxon>Vertebrata</taxon>
        <taxon>Euteleostomi</taxon>
        <taxon>Actinopterygii</taxon>
        <taxon>Neopterygii</taxon>
        <taxon>Teleostei</taxon>
        <taxon>Anguilliformes</taxon>
        <taxon>Anguillidae</taxon>
        <taxon>Anguilla</taxon>
    </lineage>
</organism>
<sequence>MGLPVYFQPHHCTRNWSHNRTPQQLSHLFIVFIVFIVFVFFHYGEQNSECNIIKKIFKSGKKMQKLNVCI</sequence>
<name>A0A0E9XRT0_ANGAN</name>
<evidence type="ECO:0000313" key="2">
    <source>
        <dbReference type="EMBL" id="JAI04566.1"/>
    </source>
</evidence>
<evidence type="ECO:0000256" key="1">
    <source>
        <dbReference type="SAM" id="Phobius"/>
    </source>
</evidence>
<dbReference type="AlphaFoldDB" id="A0A0E9XRT0"/>
<accession>A0A0E9XRT0</accession>
<dbReference type="EMBL" id="GBXM01004012">
    <property type="protein sequence ID" value="JAI04566.1"/>
    <property type="molecule type" value="Transcribed_RNA"/>
</dbReference>
<reference evidence="2" key="2">
    <citation type="journal article" date="2015" name="Fish Shellfish Immunol.">
        <title>Early steps in the European eel (Anguilla anguilla)-Vibrio vulnificus interaction in the gills: Role of the RtxA13 toxin.</title>
        <authorList>
            <person name="Callol A."/>
            <person name="Pajuelo D."/>
            <person name="Ebbesson L."/>
            <person name="Teles M."/>
            <person name="MacKenzie S."/>
            <person name="Amaro C."/>
        </authorList>
    </citation>
    <scope>NUCLEOTIDE SEQUENCE</scope>
</reference>
<feature type="transmembrane region" description="Helical" evidence="1">
    <location>
        <begin position="25"/>
        <end position="44"/>
    </location>
</feature>
<proteinExistence type="predicted"/>